<keyword evidence="2" id="KW-0119">Carbohydrate metabolism</keyword>
<dbReference type="GO" id="GO:0000272">
    <property type="term" value="P:polysaccharide catabolic process"/>
    <property type="evidence" value="ECO:0007669"/>
    <property type="project" value="UniProtKB-KW"/>
</dbReference>
<proteinExistence type="predicted"/>
<keyword evidence="4" id="KW-0624">Polysaccharide degradation</keyword>
<dbReference type="Gene3D" id="3.20.20.80">
    <property type="entry name" value="Glycosidases"/>
    <property type="match status" value="1"/>
</dbReference>
<dbReference type="SUPFAM" id="SSF51445">
    <property type="entry name" value="(Trans)glycosidases"/>
    <property type="match status" value="1"/>
</dbReference>
<feature type="chain" id="PRO_5001586307" evidence="5">
    <location>
        <begin position="22"/>
        <end position="103"/>
    </location>
</feature>
<dbReference type="InterPro" id="IPR017853">
    <property type="entry name" value="GH"/>
</dbReference>
<evidence type="ECO:0000256" key="5">
    <source>
        <dbReference type="SAM" id="SignalP"/>
    </source>
</evidence>
<feature type="signal peptide" evidence="5">
    <location>
        <begin position="1"/>
        <end position="21"/>
    </location>
</feature>
<dbReference type="InterPro" id="IPR044846">
    <property type="entry name" value="GH10"/>
</dbReference>
<name>A0A060BVA0_9FLAO</name>
<evidence type="ECO:0000256" key="2">
    <source>
        <dbReference type="ARBA" id="ARBA00023277"/>
    </source>
</evidence>
<dbReference type="InterPro" id="IPR001000">
    <property type="entry name" value="GH10_dom"/>
</dbReference>
<sequence length="103" mass="11176">MKLVYSLTLCLGMGLSTSMCAQKEVGLKDAFKDNFLIGAAVNTTISSGNDAKATEVIRKHFNSLVAENCMKSGELQPQEGVFDWAEADKLVDYAEKNNQVLIG</sequence>
<evidence type="ECO:0000313" key="7">
    <source>
        <dbReference type="EMBL" id="AIA86617.1"/>
    </source>
</evidence>
<protein>
    <submittedName>
        <fullName evidence="7">Glyco_hydro_10</fullName>
    </submittedName>
</protein>
<evidence type="ECO:0000256" key="1">
    <source>
        <dbReference type="ARBA" id="ARBA00022801"/>
    </source>
</evidence>
<feature type="domain" description="GH10" evidence="6">
    <location>
        <begin position="21"/>
        <end position="103"/>
    </location>
</feature>
<dbReference type="AlphaFoldDB" id="A0A060BVA0"/>
<evidence type="ECO:0000259" key="6">
    <source>
        <dbReference type="PROSITE" id="PS51760"/>
    </source>
</evidence>
<evidence type="ECO:0000256" key="3">
    <source>
        <dbReference type="ARBA" id="ARBA00023295"/>
    </source>
</evidence>
<keyword evidence="3" id="KW-0326">Glycosidase</keyword>
<feature type="non-terminal residue" evidence="7">
    <location>
        <position position="103"/>
    </location>
</feature>
<dbReference type="Pfam" id="PF00331">
    <property type="entry name" value="Glyco_hydro_10"/>
    <property type="match status" value="1"/>
</dbReference>
<keyword evidence="1" id="KW-0378">Hydrolase</keyword>
<evidence type="ECO:0000256" key="4">
    <source>
        <dbReference type="ARBA" id="ARBA00023326"/>
    </source>
</evidence>
<accession>A0A060BVA0</accession>
<dbReference type="PROSITE" id="PS51760">
    <property type="entry name" value="GH10_2"/>
    <property type="match status" value="1"/>
</dbReference>
<dbReference type="PANTHER" id="PTHR31490:SF90">
    <property type="entry name" value="ENDO-1,4-BETA-XYLANASE A"/>
    <property type="match status" value="1"/>
</dbReference>
<dbReference type="GO" id="GO:0004553">
    <property type="term" value="F:hydrolase activity, hydrolyzing O-glycosyl compounds"/>
    <property type="evidence" value="ECO:0007669"/>
    <property type="project" value="InterPro"/>
</dbReference>
<organism evidence="7">
    <name type="scientific">uncultured Flavobacteriaceae bacterium</name>
    <dbReference type="NCBI Taxonomy" id="165436"/>
    <lineage>
        <taxon>Bacteria</taxon>
        <taxon>Pseudomonadati</taxon>
        <taxon>Bacteroidota</taxon>
        <taxon>Flavobacteriia</taxon>
        <taxon>Flavobacteriales</taxon>
        <taxon>Flavobacteriaceae</taxon>
        <taxon>environmental samples</taxon>
    </lineage>
</organism>
<keyword evidence="5" id="KW-0732">Signal</keyword>
<dbReference type="EMBL" id="KF119351">
    <property type="protein sequence ID" value="AIA86617.1"/>
    <property type="molecule type" value="Genomic_DNA"/>
</dbReference>
<dbReference type="PANTHER" id="PTHR31490">
    <property type="entry name" value="GLYCOSYL HYDROLASE"/>
    <property type="match status" value="1"/>
</dbReference>
<reference evidence="7" key="1">
    <citation type="journal article" date="2013" name="Environ. Microbiol.">
        <title>Seasonally variable intestinal metagenomes of the red palm weevil (Rhynchophorus ferrugineus).</title>
        <authorList>
            <person name="Jia S."/>
            <person name="Zhang X."/>
            <person name="Zhang G."/>
            <person name="Yin A."/>
            <person name="Zhang S."/>
            <person name="Li F."/>
            <person name="Wang L."/>
            <person name="Zhao D."/>
            <person name="Yun Q."/>
            <person name="Tala"/>
            <person name="Wang J."/>
            <person name="Sun G."/>
            <person name="Baabdullah M."/>
            <person name="Yu X."/>
            <person name="Hu S."/>
            <person name="Al-Mssallem I.S."/>
            <person name="Yu J."/>
        </authorList>
    </citation>
    <scope>NUCLEOTIDE SEQUENCE</scope>
</reference>